<feature type="domain" description="Amidohydrolase 3" evidence="1">
    <location>
        <begin position="49"/>
        <end position="513"/>
    </location>
</feature>
<dbReference type="Gene3D" id="3.20.20.140">
    <property type="entry name" value="Metal-dependent hydrolases"/>
    <property type="match status" value="2"/>
</dbReference>
<dbReference type="GO" id="GO:0016812">
    <property type="term" value="F:hydrolase activity, acting on carbon-nitrogen (but not peptide) bonds, in cyclic amides"/>
    <property type="evidence" value="ECO:0007669"/>
    <property type="project" value="TreeGrafter"/>
</dbReference>
<dbReference type="SUPFAM" id="SSF51556">
    <property type="entry name" value="Metallo-dependent hydrolases"/>
    <property type="match status" value="1"/>
</dbReference>
<proteinExistence type="predicted"/>
<dbReference type="Pfam" id="PF07969">
    <property type="entry name" value="Amidohydro_3"/>
    <property type="match status" value="1"/>
</dbReference>
<protein>
    <submittedName>
        <fullName evidence="2">Amidohydrolase family protein</fullName>
    </submittedName>
</protein>
<accession>A0A9X2VIL1</accession>
<dbReference type="AlphaFoldDB" id="A0A9X2VIL1"/>
<comment type="caution">
    <text evidence="2">The sequence shown here is derived from an EMBL/GenBank/DDBJ whole genome shotgun (WGS) entry which is preliminary data.</text>
</comment>
<dbReference type="PANTHER" id="PTHR11647:SF1">
    <property type="entry name" value="COLLAPSIN RESPONSE MEDIATOR PROTEIN"/>
    <property type="match status" value="1"/>
</dbReference>
<dbReference type="SUPFAM" id="SSF51338">
    <property type="entry name" value="Composite domain of metallo-dependent hydrolases"/>
    <property type="match status" value="1"/>
</dbReference>
<evidence type="ECO:0000313" key="3">
    <source>
        <dbReference type="Proteomes" id="UP001141259"/>
    </source>
</evidence>
<sequence>MTTEQALTRVIRGGLVHDGLGGEPRRADVGIAGDRIAAVGDVPAAGCPEVDATGLVVAPGLINVLSHAWQTIQLDGSCLSDLVQGVTTEVFGEAVSLGPSSPALLDVVPVREGARLDFPRLSDGLDHVEALGTSVNVASFLGGQNLRALAAGADDRPLTDDELDSLCALVDEEMAAGALGIATALIYAPENYATTAELTRLCAVVGRHDGLYISHLRSEGDRFLEALDELITIGRDAACRAQVYHLKAAGTRNHHKMRVAIEVIESVRATGQQVGADMYPYVAACTDLAAAIPPRHHAGGTAALLARLSDPAVRAEIVAELDSADGDFENLYFGAEQGRGIVFLADLADGTPAAGRTLVDVAAALGATHPAAALLDVVRAEPNLQVCYFVMSEDGVRLGLAQPWVSICSDAEAVGPGSSSDDLTHPRAYGSFARVLGHYSRDLGLFPLAEAIRKMTSLPADALRLTDRGRIAPGAFADLIAFDPAEVRDTARYDDPRRYATGMVHVLVNGEPVLANGEALPARPGRRLRRGR</sequence>
<organism evidence="2 3">
    <name type="scientific">Umezawaea endophytica</name>
    <dbReference type="NCBI Taxonomy" id="1654476"/>
    <lineage>
        <taxon>Bacteria</taxon>
        <taxon>Bacillati</taxon>
        <taxon>Actinomycetota</taxon>
        <taxon>Actinomycetes</taxon>
        <taxon>Pseudonocardiales</taxon>
        <taxon>Pseudonocardiaceae</taxon>
        <taxon>Umezawaea</taxon>
    </lineage>
</organism>
<dbReference type="InterPro" id="IPR032466">
    <property type="entry name" value="Metal_Hydrolase"/>
</dbReference>
<dbReference type="RefSeq" id="WP_259621226.1">
    <property type="nucleotide sequence ID" value="NZ_JANYMP010000001.1"/>
</dbReference>
<dbReference type="Gene3D" id="2.30.40.10">
    <property type="entry name" value="Urease, subunit C, domain 1"/>
    <property type="match status" value="1"/>
</dbReference>
<dbReference type="InterPro" id="IPR011059">
    <property type="entry name" value="Metal-dep_hydrolase_composite"/>
</dbReference>
<dbReference type="Proteomes" id="UP001141259">
    <property type="component" value="Unassembled WGS sequence"/>
</dbReference>
<evidence type="ECO:0000313" key="2">
    <source>
        <dbReference type="EMBL" id="MCS7475718.1"/>
    </source>
</evidence>
<dbReference type="InterPro" id="IPR013108">
    <property type="entry name" value="Amidohydro_3"/>
</dbReference>
<dbReference type="EMBL" id="JANYMP010000001">
    <property type="protein sequence ID" value="MCS7475718.1"/>
    <property type="molecule type" value="Genomic_DNA"/>
</dbReference>
<dbReference type="GO" id="GO:0005829">
    <property type="term" value="C:cytosol"/>
    <property type="evidence" value="ECO:0007669"/>
    <property type="project" value="TreeGrafter"/>
</dbReference>
<keyword evidence="3" id="KW-1185">Reference proteome</keyword>
<dbReference type="InterPro" id="IPR050378">
    <property type="entry name" value="Metallo-dep_Hydrolases_sf"/>
</dbReference>
<name>A0A9X2VIL1_9PSEU</name>
<reference evidence="2" key="1">
    <citation type="submission" date="2022-08" db="EMBL/GenBank/DDBJ databases">
        <authorList>
            <person name="Tistechok S."/>
            <person name="Samborskyy M."/>
            <person name="Roman I."/>
        </authorList>
    </citation>
    <scope>NUCLEOTIDE SEQUENCE</scope>
    <source>
        <strain evidence="2">DSM 103496</strain>
    </source>
</reference>
<evidence type="ECO:0000259" key="1">
    <source>
        <dbReference type="Pfam" id="PF07969"/>
    </source>
</evidence>
<dbReference type="PANTHER" id="PTHR11647">
    <property type="entry name" value="HYDRANTOINASE/DIHYDROPYRIMIDINASE FAMILY MEMBER"/>
    <property type="match status" value="1"/>
</dbReference>
<gene>
    <name evidence="2" type="ORF">NZH93_02550</name>
</gene>